<dbReference type="AlphaFoldDB" id="A0A9N9PN29"/>
<dbReference type="EMBL" id="CAJVRL010000049">
    <property type="protein sequence ID" value="CAG8953016.1"/>
    <property type="molecule type" value="Genomic_DNA"/>
</dbReference>
<dbReference type="Pfam" id="PF07985">
    <property type="entry name" value="SRR1"/>
    <property type="match status" value="1"/>
</dbReference>
<dbReference type="PANTHER" id="PTHR42080:SF1">
    <property type="entry name" value="SRR1-LIKE DOMAIN-CONTAINING PROTEIN"/>
    <property type="match status" value="1"/>
</dbReference>
<dbReference type="Proteomes" id="UP000696280">
    <property type="component" value="Unassembled WGS sequence"/>
</dbReference>
<proteinExistence type="predicted"/>
<evidence type="ECO:0000313" key="3">
    <source>
        <dbReference type="EMBL" id="CAG8953016.1"/>
    </source>
</evidence>
<feature type="region of interest" description="Disordered" evidence="1">
    <location>
        <begin position="380"/>
        <end position="407"/>
    </location>
</feature>
<comment type="caution">
    <text evidence="3">The sequence shown here is derived from an EMBL/GenBank/DDBJ whole genome shotgun (WGS) entry which is preliminary data.</text>
</comment>
<keyword evidence="4" id="KW-1185">Reference proteome</keyword>
<accession>A0A9N9PN29</accession>
<evidence type="ECO:0000256" key="1">
    <source>
        <dbReference type="SAM" id="MobiDB-lite"/>
    </source>
</evidence>
<dbReference type="InterPro" id="IPR012942">
    <property type="entry name" value="SRR1-like"/>
</dbReference>
<dbReference type="OrthoDB" id="3564854at2759"/>
<gene>
    <name evidence="3" type="ORF">HYFRA_00003208</name>
</gene>
<feature type="non-terminal residue" evidence="3">
    <location>
        <position position="1"/>
    </location>
</feature>
<organism evidence="3 4">
    <name type="scientific">Hymenoscyphus fraxineus</name>
    <dbReference type="NCBI Taxonomy" id="746836"/>
    <lineage>
        <taxon>Eukaryota</taxon>
        <taxon>Fungi</taxon>
        <taxon>Dikarya</taxon>
        <taxon>Ascomycota</taxon>
        <taxon>Pezizomycotina</taxon>
        <taxon>Leotiomycetes</taxon>
        <taxon>Helotiales</taxon>
        <taxon>Helotiaceae</taxon>
        <taxon>Hymenoscyphus</taxon>
    </lineage>
</organism>
<evidence type="ECO:0000313" key="4">
    <source>
        <dbReference type="Proteomes" id="UP000696280"/>
    </source>
</evidence>
<feature type="domain" description="SRR1-like" evidence="2">
    <location>
        <begin position="152"/>
        <end position="247"/>
    </location>
</feature>
<protein>
    <recommendedName>
        <fullName evidence="2">SRR1-like domain-containing protein</fullName>
    </recommendedName>
</protein>
<dbReference type="PANTHER" id="PTHR42080">
    <property type="entry name" value="SRR1 DOMAIN-CONTAINING PROTEIN"/>
    <property type="match status" value="1"/>
</dbReference>
<name>A0A9N9PN29_9HELO</name>
<evidence type="ECO:0000259" key="2">
    <source>
        <dbReference type="Pfam" id="PF07985"/>
    </source>
</evidence>
<sequence length="407" mass="47024">LEIAASTTYFVDRDTYPRDLTTRMGYTAVYDEETDRIRVMDGNTVLKEGHAMEVPQFKYWARDYSNDKQPIDPKILRQHSLDLKPDTMAELIVMRFYKEVNDVVTTESGLCPSYLIYKSVSMEELHVMVQEDRMKWLQTEQCEVVTDLCRKLKREQRVQITKVVLVGSGSFHEQLEDPYWCQQSRLQLAAALKISEVLGEPEDPLPIFAQEIRYSTIEKEYLRKNLRVTVIDDPDAFALIDKHTMLIFCCLGPEFAYEVSKGPFPGAMITGHPTIDGASDALDCSSDIIIPAVEMFRHYNKREICLDDFGLPFSEYPRRNEAFDDHQCLWTRKDDSEELRPTGLIPPVRYRIIRKDENGIEYTQHQCRVIKETDGWTVMPIAQDEQAPRDSKDGEADDESTTHPNQG</sequence>
<reference evidence="3" key="1">
    <citation type="submission" date="2021-07" db="EMBL/GenBank/DDBJ databases">
        <authorList>
            <person name="Durling M."/>
        </authorList>
    </citation>
    <scope>NUCLEOTIDE SEQUENCE</scope>
</reference>